<dbReference type="SUPFAM" id="SSF52317">
    <property type="entry name" value="Class I glutamine amidotransferase-like"/>
    <property type="match status" value="1"/>
</dbReference>
<proteinExistence type="predicted"/>
<evidence type="ECO:0000259" key="1">
    <source>
        <dbReference type="Pfam" id="PF01965"/>
    </source>
</evidence>
<evidence type="ECO:0000313" key="3">
    <source>
        <dbReference type="Proteomes" id="UP001056436"/>
    </source>
</evidence>
<dbReference type="CDD" id="cd03139">
    <property type="entry name" value="GATase1_PfpI_2"/>
    <property type="match status" value="1"/>
</dbReference>
<reference evidence="2" key="1">
    <citation type="submission" date="2019-01" db="EMBL/GenBank/DDBJ databases">
        <title>Colletotrichum abscissum LGMF1257.</title>
        <authorList>
            <person name="Baroncelli R."/>
        </authorList>
    </citation>
    <scope>NUCLEOTIDE SEQUENCE</scope>
    <source>
        <strain evidence="2">Ca142</strain>
    </source>
</reference>
<dbReference type="EMBL" id="SDAQ01000017">
    <property type="protein sequence ID" value="KAI3555513.1"/>
    <property type="molecule type" value="Genomic_DNA"/>
</dbReference>
<gene>
    <name evidence="2" type="ORF">CABS02_04269</name>
</gene>
<comment type="caution">
    <text evidence="2">The sequence shown here is derived from an EMBL/GenBank/DDBJ whole genome shotgun (WGS) entry which is preliminary data.</text>
</comment>
<dbReference type="InterPro" id="IPR052158">
    <property type="entry name" value="INH-QAR"/>
</dbReference>
<dbReference type="OrthoDB" id="543156at2759"/>
<dbReference type="InterPro" id="IPR029062">
    <property type="entry name" value="Class_I_gatase-like"/>
</dbReference>
<dbReference type="Pfam" id="PF01965">
    <property type="entry name" value="DJ-1_PfpI"/>
    <property type="match status" value="1"/>
</dbReference>
<dbReference type="PANTHER" id="PTHR43130:SF15">
    <property type="entry name" value="THIJ_PFPI FAMILY PROTEIN (AFU_ORTHOLOGUE AFUA_5G14240)"/>
    <property type="match status" value="1"/>
</dbReference>
<dbReference type="Gene3D" id="3.40.50.880">
    <property type="match status" value="1"/>
</dbReference>
<name>A0A9Q0B720_9PEZI</name>
<accession>A0A9Q0B720</accession>
<dbReference type="InterPro" id="IPR002818">
    <property type="entry name" value="DJ-1/PfpI"/>
</dbReference>
<feature type="domain" description="DJ-1/PfpI" evidence="1">
    <location>
        <begin position="111"/>
        <end position="284"/>
    </location>
</feature>
<evidence type="ECO:0000313" key="2">
    <source>
        <dbReference type="EMBL" id="KAI3555513.1"/>
    </source>
</evidence>
<keyword evidence="3" id="KW-1185">Reference proteome</keyword>
<dbReference type="AlphaFoldDB" id="A0A9Q0B720"/>
<protein>
    <submittedName>
        <fullName evidence="2">DJ-1/PfpI family protein</fullName>
    </submittedName>
</protein>
<organism evidence="2 3">
    <name type="scientific">Colletotrichum abscissum</name>
    <dbReference type="NCBI Taxonomy" id="1671311"/>
    <lineage>
        <taxon>Eukaryota</taxon>
        <taxon>Fungi</taxon>
        <taxon>Dikarya</taxon>
        <taxon>Ascomycota</taxon>
        <taxon>Pezizomycotina</taxon>
        <taxon>Sordariomycetes</taxon>
        <taxon>Hypocreomycetidae</taxon>
        <taxon>Glomerellales</taxon>
        <taxon>Glomerellaceae</taxon>
        <taxon>Colletotrichum</taxon>
        <taxon>Colletotrichum acutatum species complex</taxon>
    </lineage>
</organism>
<dbReference type="PANTHER" id="PTHR43130">
    <property type="entry name" value="ARAC-FAMILY TRANSCRIPTIONAL REGULATOR"/>
    <property type="match status" value="1"/>
</dbReference>
<dbReference type="Proteomes" id="UP001056436">
    <property type="component" value="Unassembled WGS sequence"/>
</dbReference>
<sequence>MLKQPALPVPGVTFSDFPFTRSSLSLSLSLLFLRRETPISTSHLTQSPPSDLNSRSAALPNFTNLIMRLSLLATAASAAAALIAETPSHSTPNTRSIAANTTLPVTFGAVLFQAMEMLDLIGPIDALQLVAYNRHVNLHLIAATLDPVTTAPVSPTSNTYNSSWWPTFQPTDTFDDDLDLDVLILPGGPGVRAPGLEPIVEYVRKHAPRVKYLVTICTGASLAARAGALDGRRVTTNKAAWGLITAQAPLAKWVSPARYVVDGNVWTSSGVTSGLDLIMEFIKQVYGEELSTKVATIMEFVPHAADWDPFAEINGVAPTYN</sequence>